<accession>A0ABU0MS10</accession>
<protein>
    <submittedName>
        <fullName evidence="1">Uncharacterized protein</fullName>
    </submittedName>
</protein>
<dbReference type="EMBL" id="JAUSVU010000024">
    <property type="protein sequence ID" value="MDQ0536250.1"/>
    <property type="molecule type" value="Genomic_DNA"/>
</dbReference>
<dbReference type="Proteomes" id="UP001244552">
    <property type="component" value="Unassembled WGS sequence"/>
</dbReference>
<dbReference type="RefSeq" id="WP_209988571.1">
    <property type="nucleotide sequence ID" value="NZ_JAGINO010000025.1"/>
</dbReference>
<sequence length="57" mass="6098">MTEAPSPAEQEVQQALDACGGDRDAAMLLLGQLLTNARRAMCGGFLRLGQPDLKPDR</sequence>
<comment type="caution">
    <text evidence="1">The sequence shown here is derived from an EMBL/GenBank/DDBJ whole genome shotgun (WGS) entry which is preliminary data.</text>
</comment>
<reference evidence="1 2" key="1">
    <citation type="submission" date="2023-07" db="EMBL/GenBank/DDBJ databases">
        <title>Genomic Encyclopedia of Type Strains, Phase IV (KMG-IV): sequencing the most valuable type-strain genomes for metagenomic binning, comparative biology and taxonomic classification.</title>
        <authorList>
            <person name="Goeker M."/>
        </authorList>
    </citation>
    <scope>NUCLEOTIDE SEQUENCE [LARGE SCALE GENOMIC DNA]</scope>
    <source>
        <strain evidence="1 2">DSM 19922</strain>
    </source>
</reference>
<evidence type="ECO:0000313" key="1">
    <source>
        <dbReference type="EMBL" id="MDQ0536250.1"/>
    </source>
</evidence>
<organism evidence="1 2">
    <name type="scientific">Azospirillum picis</name>
    <dbReference type="NCBI Taxonomy" id="488438"/>
    <lineage>
        <taxon>Bacteria</taxon>
        <taxon>Pseudomonadati</taxon>
        <taxon>Pseudomonadota</taxon>
        <taxon>Alphaproteobacteria</taxon>
        <taxon>Rhodospirillales</taxon>
        <taxon>Azospirillaceae</taxon>
        <taxon>Azospirillum</taxon>
    </lineage>
</organism>
<name>A0ABU0MS10_9PROT</name>
<gene>
    <name evidence="1" type="ORF">QO018_005144</name>
</gene>
<evidence type="ECO:0000313" key="2">
    <source>
        <dbReference type="Proteomes" id="UP001244552"/>
    </source>
</evidence>
<proteinExistence type="predicted"/>
<keyword evidence="2" id="KW-1185">Reference proteome</keyword>